<dbReference type="SUPFAM" id="SSF51971">
    <property type="entry name" value="Nucleotide-binding domain"/>
    <property type="match status" value="2"/>
</dbReference>
<dbReference type="PANTHER" id="PTHR48467:SF1">
    <property type="entry name" value="GLUTAMATE SYNTHASE 1 [NADH], CHLOROPLASTIC-LIKE"/>
    <property type="match status" value="1"/>
</dbReference>
<evidence type="ECO:0000256" key="1">
    <source>
        <dbReference type="ARBA" id="ARBA00001974"/>
    </source>
</evidence>
<protein>
    <submittedName>
        <fullName evidence="8">Unannotated protein</fullName>
    </submittedName>
</protein>
<keyword evidence="6" id="KW-0560">Oxidoreductase</keyword>
<accession>A0A6J6N838</accession>
<sequence>MSERPLHVAVVGSGPAGFYTAAHVFASDVAVEVDMIERLPTPWGLVRMGVAPDHPNIKAVSRAFEKIAKNPGFRFFGNVEVGRDVSHDELAAIYDAVVYTVGAQADRRLGIDGEDLPGSWPATKFVAWYNGHPDYQDLPFDLSGETAVVIGNGNVAVDVARMLALTPDELGITDTNDHAIEAINNAGVRDIIMLGRRGPAQAAFTTPELQELGELAGADVIVDPADLVLDDASAAALEDDRATARRNVDLLREYAARTPEGKPRRVHLRFCVSPVAILGDGKVEAIEVVRNTLVVDDRGNIAAVATEERETIPCSLVLRSVGYRGQSIAGVPFDDRRGTIANNDGRVVDADGAVVPGVYCAGWIKRGPSGVIGTNKKDASETAELLLEDYRAGKLPTREGGGDELERILLGRNVELIEYESWEAIDAHERERGEPFGRPRVKLVTWEQLLGHVRSSR</sequence>
<evidence type="ECO:0000256" key="4">
    <source>
        <dbReference type="ARBA" id="ARBA00022827"/>
    </source>
</evidence>
<evidence type="ECO:0000313" key="8">
    <source>
        <dbReference type="EMBL" id="CAB4682372.1"/>
    </source>
</evidence>
<organism evidence="8">
    <name type="scientific">freshwater metagenome</name>
    <dbReference type="NCBI Taxonomy" id="449393"/>
    <lineage>
        <taxon>unclassified sequences</taxon>
        <taxon>metagenomes</taxon>
        <taxon>ecological metagenomes</taxon>
    </lineage>
</organism>
<evidence type="ECO:0000256" key="3">
    <source>
        <dbReference type="ARBA" id="ARBA00022630"/>
    </source>
</evidence>
<keyword evidence="3" id="KW-0285">Flavoprotein</keyword>
<dbReference type="PIRSF" id="PIRSF000362">
    <property type="entry name" value="FNR"/>
    <property type="match status" value="1"/>
</dbReference>
<dbReference type="AlphaFoldDB" id="A0A6J6N838"/>
<proteinExistence type="inferred from homology"/>
<dbReference type="InterPro" id="IPR023753">
    <property type="entry name" value="FAD/NAD-binding_dom"/>
</dbReference>
<dbReference type="Pfam" id="PF07992">
    <property type="entry name" value="Pyr_redox_2"/>
    <property type="match status" value="1"/>
</dbReference>
<dbReference type="GO" id="GO:0016491">
    <property type="term" value="F:oxidoreductase activity"/>
    <property type="evidence" value="ECO:0007669"/>
    <property type="project" value="UniProtKB-KW"/>
</dbReference>
<dbReference type="EMBL" id="CAEZXP010000001">
    <property type="protein sequence ID" value="CAB4682372.1"/>
    <property type="molecule type" value="Genomic_DNA"/>
</dbReference>
<keyword evidence="4" id="KW-0274">FAD</keyword>
<dbReference type="PANTHER" id="PTHR48467">
    <property type="entry name" value="GLUTAMATE SYNTHASE 1 [NADH], CHLOROPLASTIC-LIKE"/>
    <property type="match status" value="1"/>
</dbReference>
<comment type="cofactor">
    <cofactor evidence="1">
        <name>FAD</name>
        <dbReference type="ChEBI" id="CHEBI:57692"/>
    </cofactor>
</comment>
<dbReference type="PRINTS" id="PR00419">
    <property type="entry name" value="ADXRDTASE"/>
</dbReference>
<feature type="domain" description="FAD/NAD(P)-binding" evidence="7">
    <location>
        <begin position="7"/>
        <end position="178"/>
    </location>
</feature>
<evidence type="ECO:0000256" key="6">
    <source>
        <dbReference type="ARBA" id="ARBA00023002"/>
    </source>
</evidence>
<dbReference type="InterPro" id="IPR021163">
    <property type="entry name" value="Ferredox_Rdtase_adrenod"/>
</dbReference>
<evidence type="ECO:0000259" key="7">
    <source>
        <dbReference type="Pfam" id="PF07992"/>
    </source>
</evidence>
<name>A0A6J6N838_9ZZZZ</name>
<dbReference type="InterPro" id="IPR036188">
    <property type="entry name" value="FAD/NAD-bd_sf"/>
</dbReference>
<reference evidence="8" key="1">
    <citation type="submission" date="2020-05" db="EMBL/GenBank/DDBJ databases">
        <authorList>
            <person name="Chiriac C."/>
            <person name="Salcher M."/>
            <person name="Ghai R."/>
            <person name="Kavagutti S V."/>
        </authorList>
    </citation>
    <scope>NUCLEOTIDE SEQUENCE</scope>
</reference>
<gene>
    <name evidence="8" type="ORF">UFOPK2399_00031</name>
</gene>
<evidence type="ECO:0000256" key="5">
    <source>
        <dbReference type="ARBA" id="ARBA00022857"/>
    </source>
</evidence>
<comment type="similarity">
    <text evidence="2">Belongs to the ferredoxin--NADP reductase type 1 family.</text>
</comment>
<evidence type="ECO:0000256" key="2">
    <source>
        <dbReference type="ARBA" id="ARBA00008312"/>
    </source>
</evidence>
<dbReference type="Gene3D" id="3.50.50.60">
    <property type="entry name" value="FAD/NAD(P)-binding domain"/>
    <property type="match status" value="1"/>
</dbReference>
<dbReference type="InterPro" id="IPR055275">
    <property type="entry name" value="Ferredox_Rdtase"/>
</dbReference>
<keyword evidence="5" id="KW-0521">NADP</keyword>
<dbReference type="Gene3D" id="3.40.50.720">
    <property type="entry name" value="NAD(P)-binding Rossmann-like Domain"/>
    <property type="match status" value="1"/>
</dbReference>